<dbReference type="PIRSF" id="PIRSF037511">
    <property type="entry name" value="Transl_init_SUI1_pro"/>
    <property type="match status" value="1"/>
</dbReference>
<dbReference type="InterPro" id="IPR005872">
    <property type="entry name" value="SUI1_arc_bac"/>
</dbReference>
<dbReference type="GO" id="GO:0003743">
    <property type="term" value="F:translation initiation factor activity"/>
    <property type="evidence" value="ECO:0007669"/>
    <property type="project" value="UniProtKB-KW"/>
</dbReference>
<dbReference type="GO" id="GO:0002188">
    <property type="term" value="P:translation reinitiation"/>
    <property type="evidence" value="ECO:0007669"/>
    <property type="project" value="TreeGrafter"/>
</dbReference>
<dbReference type="Gene3D" id="3.30.780.10">
    <property type="entry name" value="SUI1-like domain"/>
    <property type="match status" value="1"/>
</dbReference>
<keyword evidence="2" id="KW-0810">Translation regulation</keyword>
<name>A0A2K8L008_MARES</name>
<evidence type="ECO:0000256" key="1">
    <source>
        <dbReference type="ARBA" id="ARBA00005422"/>
    </source>
</evidence>
<dbReference type="GO" id="GO:0006417">
    <property type="term" value="P:regulation of translation"/>
    <property type="evidence" value="ECO:0007669"/>
    <property type="project" value="UniProtKB-KW"/>
</dbReference>
<dbReference type="EMBL" id="CP018799">
    <property type="protein sequence ID" value="ATX80620.1"/>
    <property type="molecule type" value="Genomic_DNA"/>
</dbReference>
<organism evidence="6 7">
    <name type="scientific">Mariprofundus aestuarium</name>
    <dbReference type="NCBI Taxonomy" id="1921086"/>
    <lineage>
        <taxon>Bacteria</taxon>
        <taxon>Pseudomonadati</taxon>
        <taxon>Pseudomonadota</taxon>
        <taxon>Candidatius Mariprofundia</taxon>
        <taxon>Mariprofundales</taxon>
        <taxon>Mariprofundaceae</taxon>
        <taxon>Mariprofundus</taxon>
    </lineage>
</organism>
<evidence type="ECO:0000313" key="7">
    <source>
        <dbReference type="Proteomes" id="UP000231701"/>
    </source>
</evidence>
<keyword evidence="7" id="KW-1185">Reference proteome</keyword>
<evidence type="ECO:0000256" key="4">
    <source>
        <dbReference type="SAM" id="MobiDB-lite"/>
    </source>
</evidence>
<dbReference type="Pfam" id="PF01253">
    <property type="entry name" value="SUI1"/>
    <property type="match status" value="1"/>
</dbReference>
<dbReference type="Proteomes" id="UP000231701">
    <property type="component" value="Chromosome"/>
</dbReference>
<dbReference type="OrthoDB" id="5298733at2"/>
<evidence type="ECO:0000259" key="5">
    <source>
        <dbReference type="PROSITE" id="PS50296"/>
    </source>
</evidence>
<reference evidence="6 7" key="1">
    <citation type="submission" date="2016-12" db="EMBL/GenBank/DDBJ databases">
        <title>Isolation and genomic insights into novel planktonic Zetaproteobacteria from stratified waters of the Chesapeake Bay.</title>
        <authorList>
            <person name="McAllister S.M."/>
            <person name="Kato S."/>
            <person name="Chan C.S."/>
            <person name="Chiu B.K."/>
            <person name="Field E.K."/>
        </authorList>
    </citation>
    <scope>NUCLEOTIDE SEQUENCE [LARGE SCALE GENOMIC DNA]</scope>
    <source>
        <strain evidence="6 7">CP-5</strain>
    </source>
</reference>
<keyword evidence="3" id="KW-0648">Protein biosynthesis</keyword>
<dbReference type="CDD" id="cd11567">
    <property type="entry name" value="YciH_like"/>
    <property type="match status" value="1"/>
</dbReference>
<dbReference type="SUPFAM" id="SSF55159">
    <property type="entry name" value="eIF1-like"/>
    <property type="match status" value="1"/>
</dbReference>
<evidence type="ECO:0000313" key="6">
    <source>
        <dbReference type="EMBL" id="ATX80620.1"/>
    </source>
</evidence>
<dbReference type="InterPro" id="IPR036877">
    <property type="entry name" value="SUI1_dom_sf"/>
</dbReference>
<feature type="region of interest" description="Disordered" evidence="4">
    <location>
        <begin position="1"/>
        <end position="60"/>
    </location>
</feature>
<dbReference type="InterPro" id="IPR001950">
    <property type="entry name" value="SUI1"/>
</dbReference>
<keyword evidence="6" id="KW-0396">Initiation factor</keyword>
<accession>A0A2K8L008</accession>
<dbReference type="InterPro" id="IPR050318">
    <property type="entry name" value="DENR/SUI1_TIF"/>
</dbReference>
<proteinExistence type="inferred from homology"/>
<dbReference type="PANTHER" id="PTHR12789">
    <property type="entry name" value="DENSITY-REGULATED PROTEIN HOMOLOG"/>
    <property type="match status" value="1"/>
</dbReference>
<comment type="similarity">
    <text evidence="1">Belongs to the SUI1 family.</text>
</comment>
<sequence>MTNDRRLVYSTESGQLDKAMSSKKQGRKKTAQKPTPAITNPAKQGIRIRRESKGRGGKTVSVIDGLPLDDTNLKILMKKLKAALGTGGAVKSGSLEIQGEHRDKLLLLLEKEGYKAKLSGG</sequence>
<dbReference type="RefSeq" id="WP_100278368.1">
    <property type="nucleotide sequence ID" value="NZ_CP018799.1"/>
</dbReference>
<gene>
    <name evidence="6" type="ORF">Ga0123461_2215</name>
</gene>
<dbReference type="KEGG" id="maes:Ga0123461_2215"/>
<dbReference type="GO" id="GO:0001731">
    <property type="term" value="P:formation of translation preinitiation complex"/>
    <property type="evidence" value="ECO:0007669"/>
    <property type="project" value="TreeGrafter"/>
</dbReference>
<dbReference type="GO" id="GO:0003729">
    <property type="term" value="F:mRNA binding"/>
    <property type="evidence" value="ECO:0007669"/>
    <property type="project" value="TreeGrafter"/>
</dbReference>
<dbReference type="PANTHER" id="PTHR12789:SF0">
    <property type="entry name" value="DENSITY-REGULATED PROTEIN"/>
    <property type="match status" value="1"/>
</dbReference>
<feature type="domain" description="SUI1" evidence="5">
    <location>
        <begin position="50"/>
        <end position="113"/>
    </location>
</feature>
<evidence type="ECO:0000256" key="3">
    <source>
        <dbReference type="ARBA" id="ARBA00022917"/>
    </source>
</evidence>
<evidence type="ECO:0000256" key="2">
    <source>
        <dbReference type="ARBA" id="ARBA00022845"/>
    </source>
</evidence>
<protein>
    <submittedName>
        <fullName evidence="6">Translation initiation factor 1 (eIF-1/SUI1)</fullName>
    </submittedName>
</protein>
<dbReference type="PROSITE" id="PS50296">
    <property type="entry name" value="SUI1"/>
    <property type="match status" value="1"/>
</dbReference>
<dbReference type="AlphaFoldDB" id="A0A2K8L008"/>